<keyword evidence="3" id="KW-0067">ATP-binding</keyword>
<dbReference type="Pfam" id="PF01637">
    <property type="entry name" value="ATPase_2"/>
    <property type="match status" value="1"/>
</dbReference>
<reference evidence="3 4" key="1">
    <citation type="journal article" date="2018" name="Int. J. Syst. Evol. Microbiol.">
        <title>Glycomyces paridis sp. nov., isolated from the medicinal plant Paris polyphylla.</title>
        <authorList>
            <person name="Fang X.M."/>
            <person name="Bai J.L."/>
            <person name="Su J."/>
            <person name="Zhao L.L."/>
            <person name="Liu H.Y."/>
            <person name="Ma B.P."/>
            <person name="Zhang Y.Q."/>
            <person name="Yu L.Y."/>
        </authorList>
    </citation>
    <scope>NUCLEOTIDE SEQUENCE [LARGE SCALE GENOMIC DNA]</scope>
    <source>
        <strain evidence="3 4">CPCC 204357</strain>
    </source>
</reference>
<sequence length="464" mass="51871">MVGFVNRVNELTSLDRWWNLDPGRPGLVWGRRRVGKTALMARFAQGKRTVFYTGIGGPAAMELQGLSEEAAFLATPERNLADHPFGDWRDALRFLFARAEEAPLLLILDEFPELLVGNPELPGLLRAELDRHGGRPKLKILLSGSSMRAMWQMQEYRAPLYGRFDLTLQLHPFRPHEVPEILTDLAPGDRALVYGVLGGIPLYLSMWRQDEPVGENLNRLLLSSETPLYNEGKLILATELGAGRLAGQVLTAIATGRTRFHEVADAVGTDPTRTIERLTELRLVERILPVTEDPARHRRKIYRVSDNFLRFYLGVLARYRSRIESGALQTVLPSILASLDDFMGGAWEDAFRDHLALRAEQVHPETVDIGPWWRGDGQDELDAVALAGVRRMPVLVGEAKWAKRVRAPRILERMRTKAANLVDDPGTLRYAIAAREAVEDAPEGVWTVTAASIFSSQAGNDARP</sequence>
<dbReference type="InterPro" id="IPR004256">
    <property type="entry name" value="DUF234"/>
</dbReference>
<dbReference type="InterPro" id="IPR011579">
    <property type="entry name" value="ATPase_dom"/>
</dbReference>
<dbReference type="Pfam" id="PF03008">
    <property type="entry name" value="DUF234"/>
    <property type="match status" value="1"/>
</dbReference>
<dbReference type="Gene3D" id="3.40.50.300">
    <property type="entry name" value="P-loop containing nucleotide triphosphate hydrolases"/>
    <property type="match status" value="1"/>
</dbReference>
<dbReference type="PANTHER" id="PTHR34704">
    <property type="entry name" value="ATPASE"/>
    <property type="match status" value="1"/>
</dbReference>
<feature type="domain" description="DUF234" evidence="2">
    <location>
        <begin position="313"/>
        <end position="403"/>
    </location>
</feature>
<accession>A0A4S8NVM9</accession>
<proteinExistence type="predicted"/>
<comment type="caution">
    <text evidence="3">The sequence shown here is derived from an EMBL/GenBank/DDBJ whole genome shotgun (WGS) entry which is preliminary data.</text>
</comment>
<dbReference type="SUPFAM" id="SSF52540">
    <property type="entry name" value="P-loop containing nucleoside triphosphate hydrolases"/>
    <property type="match status" value="1"/>
</dbReference>
<protein>
    <submittedName>
        <fullName evidence="3">ATP-binding protein</fullName>
    </submittedName>
</protein>
<evidence type="ECO:0000259" key="1">
    <source>
        <dbReference type="Pfam" id="PF01637"/>
    </source>
</evidence>
<dbReference type="OrthoDB" id="9813134at2"/>
<dbReference type="AlphaFoldDB" id="A0A4S8NVM9"/>
<evidence type="ECO:0000313" key="4">
    <source>
        <dbReference type="Proteomes" id="UP000305792"/>
    </source>
</evidence>
<keyword evidence="3" id="KW-0547">Nucleotide-binding</keyword>
<evidence type="ECO:0000313" key="3">
    <source>
        <dbReference type="EMBL" id="THV21703.1"/>
    </source>
</evidence>
<dbReference type="Proteomes" id="UP000305792">
    <property type="component" value="Unassembled WGS sequence"/>
</dbReference>
<dbReference type="EMBL" id="STGX01000026">
    <property type="protein sequence ID" value="THV21703.1"/>
    <property type="molecule type" value="Genomic_DNA"/>
</dbReference>
<gene>
    <name evidence="3" type="ORF">E9998_24380</name>
</gene>
<dbReference type="PANTHER" id="PTHR34704:SF1">
    <property type="entry name" value="ATPASE"/>
    <property type="match status" value="1"/>
</dbReference>
<feature type="domain" description="ATPase" evidence="1">
    <location>
        <begin position="4"/>
        <end position="205"/>
    </location>
</feature>
<evidence type="ECO:0000259" key="2">
    <source>
        <dbReference type="Pfam" id="PF03008"/>
    </source>
</evidence>
<keyword evidence="4" id="KW-1185">Reference proteome</keyword>
<dbReference type="InterPro" id="IPR027417">
    <property type="entry name" value="P-loop_NTPase"/>
</dbReference>
<dbReference type="GO" id="GO:0005524">
    <property type="term" value="F:ATP binding"/>
    <property type="evidence" value="ECO:0007669"/>
    <property type="project" value="UniProtKB-KW"/>
</dbReference>
<name>A0A4S8NVM9_9ACTN</name>
<organism evidence="3 4">
    <name type="scientific">Glycomyces paridis</name>
    <dbReference type="NCBI Taxonomy" id="2126555"/>
    <lineage>
        <taxon>Bacteria</taxon>
        <taxon>Bacillati</taxon>
        <taxon>Actinomycetota</taxon>
        <taxon>Actinomycetes</taxon>
        <taxon>Glycomycetales</taxon>
        <taxon>Glycomycetaceae</taxon>
        <taxon>Glycomyces</taxon>
    </lineage>
</organism>